<keyword evidence="2" id="KW-0812">Transmembrane</keyword>
<comment type="caution">
    <text evidence="3">The sequence shown here is derived from an EMBL/GenBank/DDBJ whole genome shotgun (WGS) entry which is preliminary data.</text>
</comment>
<proteinExistence type="predicted"/>
<dbReference type="OrthoDB" id="510012at2759"/>
<keyword evidence="2" id="KW-0472">Membrane</keyword>
<gene>
    <name evidence="3" type="ORF">D9Q98_003424</name>
</gene>
<dbReference type="InterPro" id="IPR013320">
    <property type="entry name" value="ConA-like_dom_sf"/>
</dbReference>
<dbReference type="SUPFAM" id="SSF49899">
    <property type="entry name" value="Concanavalin A-like lectins/glucanases"/>
    <property type="match status" value="1"/>
</dbReference>
<evidence type="ECO:0000313" key="3">
    <source>
        <dbReference type="EMBL" id="KAI3433615.1"/>
    </source>
</evidence>
<keyword evidence="2" id="KW-1133">Transmembrane helix</keyword>
<evidence type="ECO:0000313" key="4">
    <source>
        <dbReference type="Proteomes" id="UP001055712"/>
    </source>
</evidence>
<protein>
    <submittedName>
        <fullName evidence="3">Uncharacterized protein</fullName>
    </submittedName>
</protein>
<keyword evidence="4" id="KW-1185">Reference proteome</keyword>
<sequence length="694" mass="72035">MCSLQTATGAWKPCAPLVSQAGQGDVVIGIPTGEGSAGSPASVSDTPVIIAQNGSQCLLPLAYNGLTVETCVNIQGAFQCWGMETDDWEDCPQGFRHEKPKAGALGMDPAAATLYMLPSRPRQTTSGAACQLPVVDQGEILVDCVQRGGAWSCLTSPGNWEQCDLNSSPPPADEQGKLMVAQLSSNVTTPLTGLGFCAHPPIGGTFGAFQYFQAAKAPAPLAFFPLTEGSLQSMLVPAYGASLSGAPLPGWFDEPTFGRALNCSQEGRNAVLLDTVPYASNGSFAINLWMRRLPGSSYDGELHQYLYSHTGLEHATISGQVANKVQIYVPDRKHPAHGLIRTIVADSNDTGSVGAAPIYLDSDGSLNSEASNRTLEHSDVNDGGWHMVTVSTFPNGTRGYSVFVDGQQVASLSPATQLMNGSAPKVTGGDPARLTDAITLCARSDMDPARFFDGSLAHLTLFSHGLEPEAVAGLYATYRQNGTNASGVPLVTAAQGDPASSASPADGSSSGLTTGEIVGVVLAALGATMAVLTALVLVATHRRKRSAGKRFDRFQDEAPAGVEGGTVQDQFAYGGGRPAAVPMAAVTRPSIQLSSGRSLSLGSAGNNPEADAAAAEPRSLRPTLSDVSTTTPSNLGAQDLADEHDDATSMASVHSRMSDAVSVEPGRRSLVKRGSVRVVLPGVEEGEPRGPFDP</sequence>
<evidence type="ECO:0000256" key="2">
    <source>
        <dbReference type="SAM" id="Phobius"/>
    </source>
</evidence>
<accession>A0A9D4TTZ3</accession>
<feature type="region of interest" description="Disordered" evidence="1">
    <location>
        <begin position="489"/>
        <end position="510"/>
    </location>
</feature>
<feature type="compositionally biased region" description="Low complexity" evidence="1">
    <location>
        <begin position="496"/>
        <end position="510"/>
    </location>
</feature>
<dbReference type="Gene3D" id="2.60.120.200">
    <property type="match status" value="1"/>
</dbReference>
<dbReference type="Proteomes" id="UP001055712">
    <property type="component" value="Unassembled WGS sequence"/>
</dbReference>
<feature type="transmembrane region" description="Helical" evidence="2">
    <location>
        <begin position="517"/>
        <end position="540"/>
    </location>
</feature>
<feature type="compositionally biased region" description="Low complexity" evidence="1">
    <location>
        <begin position="595"/>
        <end position="617"/>
    </location>
</feature>
<dbReference type="EMBL" id="SIDB01000004">
    <property type="protein sequence ID" value="KAI3433615.1"/>
    <property type="molecule type" value="Genomic_DNA"/>
</dbReference>
<reference evidence="3" key="1">
    <citation type="journal article" date="2019" name="Plant J.">
        <title>Chlorella vulgaris genome assembly and annotation reveals the molecular basis for metabolic acclimation to high light conditions.</title>
        <authorList>
            <person name="Cecchin M."/>
            <person name="Marcolungo L."/>
            <person name="Rossato M."/>
            <person name="Girolomoni L."/>
            <person name="Cosentino E."/>
            <person name="Cuine S."/>
            <person name="Li-Beisson Y."/>
            <person name="Delledonne M."/>
            <person name="Ballottari M."/>
        </authorList>
    </citation>
    <scope>NUCLEOTIDE SEQUENCE</scope>
    <source>
        <strain evidence="3">211/11P</strain>
    </source>
</reference>
<feature type="compositionally biased region" description="Polar residues" evidence="1">
    <location>
        <begin position="625"/>
        <end position="636"/>
    </location>
</feature>
<feature type="region of interest" description="Disordered" evidence="1">
    <location>
        <begin position="595"/>
        <end position="674"/>
    </location>
</feature>
<evidence type="ECO:0000256" key="1">
    <source>
        <dbReference type="SAM" id="MobiDB-lite"/>
    </source>
</evidence>
<reference evidence="3" key="2">
    <citation type="submission" date="2020-11" db="EMBL/GenBank/DDBJ databases">
        <authorList>
            <person name="Cecchin M."/>
            <person name="Marcolungo L."/>
            <person name="Rossato M."/>
            <person name="Girolomoni L."/>
            <person name="Cosentino E."/>
            <person name="Cuine S."/>
            <person name="Li-Beisson Y."/>
            <person name="Delledonne M."/>
            <person name="Ballottari M."/>
        </authorList>
    </citation>
    <scope>NUCLEOTIDE SEQUENCE</scope>
    <source>
        <strain evidence="3">211/11P</strain>
        <tissue evidence="3">Whole cell</tissue>
    </source>
</reference>
<organism evidence="3 4">
    <name type="scientific">Chlorella vulgaris</name>
    <name type="common">Green alga</name>
    <dbReference type="NCBI Taxonomy" id="3077"/>
    <lineage>
        <taxon>Eukaryota</taxon>
        <taxon>Viridiplantae</taxon>
        <taxon>Chlorophyta</taxon>
        <taxon>core chlorophytes</taxon>
        <taxon>Trebouxiophyceae</taxon>
        <taxon>Chlorellales</taxon>
        <taxon>Chlorellaceae</taxon>
        <taxon>Chlorella clade</taxon>
        <taxon>Chlorella</taxon>
    </lineage>
</organism>
<name>A0A9D4TTZ3_CHLVU</name>
<dbReference type="AlphaFoldDB" id="A0A9D4TTZ3"/>